<dbReference type="SUPFAM" id="SSF52540">
    <property type="entry name" value="P-loop containing nucleoside triphosphate hydrolases"/>
    <property type="match status" value="1"/>
</dbReference>
<comment type="caution">
    <text evidence="2">The sequence shown here is derived from an EMBL/GenBank/DDBJ whole genome shotgun (WGS) entry which is preliminary data.</text>
</comment>
<organism evidence="2 3">
    <name type="scientific">Fictibacillus aquaticus</name>
    <dbReference type="NCBI Taxonomy" id="2021314"/>
    <lineage>
        <taxon>Bacteria</taxon>
        <taxon>Bacillati</taxon>
        <taxon>Bacillota</taxon>
        <taxon>Bacilli</taxon>
        <taxon>Bacillales</taxon>
        <taxon>Fictibacillaceae</taxon>
        <taxon>Fictibacillus</taxon>
    </lineage>
</organism>
<dbReference type="PANTHER" id="PTHR30050">
    <property type="entry name" value="CHROMOSOMAL REPLICATION INITIATOR PROTEIN DNAA"/>
    <property type="match status" value="1"/>
</dbReference>
<reference evidence="2 3" key="1">
    <citation type="submission" date="2017-07" db="EMBL/GenBank/DDBJ databases">
        <title>Fictibacillus sp. nov. GDSW-R2A3 Genome sequencing and assembly.</title>
        <authorList>
            <person name="Mayilraj S."/>
        </authorList>
    </citation>
    <scope>NUCLEOTIDE SEQUENCE [LARGE SCALE GENOMIC DNA]</scope>
    <source>
        <strain evidence="2 3">GDSW-R2A3</strain>
    </source>
</reference>
<gene>
    <name evidence="2" type="ORF">CGZ90_00665</name>
</gene>
<dbReference type="InterPro" id="IPR002611">
    <property type="entry name" value="IstB_ATP-bd"/>
</dbReference>
<name>A0A235FAU4_9BACL</name>
<dbReference type="EMBL" id="NOII01000001">
    <property type="protein sequence ID" value="OYD58446.1"/>
    <property type="molecule type" value="Genomic_DNA"/>
</dbReference>
<proteinExistence type="predicted"/>
<dbReference type="OrthoDB" id="2052561at2"/>
<dbReference type="InterPro" id="IPR027417">
    <property type="entry name" value="P-loop_NTPase"/>
</dbReference>
<dbReference type="PANTHER" id="PTHR30050:SF4">
    <property type="entry name" value="ATP-BINDING PROTEIN RV3427C IN INSERTION SEQUENCE-RELATED"/>
    <property type="match status" value="1"/>
</dbReference>
<evidence type="ECO:0000313" key="3">
    <source>
        <dbReference type="Proteomes" id="UP000215059"/>
    </source>
</evidence>
<dbReference type="Pfam" id="PF01695">
    <property type="entry name" value="IstB_IS21"/>
    <property type="match status" value="1"/>
</dbReference>
<dbReference type="AlphaFoldDB" id="A0A235FAU4"/>
<feature type="domain" description="IstB-like ATP-binding" evidence="1">
    <location>
        <begin position="58"/>
        <end position="222"/>
    </location>
</feature>
<evidence type="ECO:0000313" key="2">
    <source>
        <dbReference type="EMBL" id="OYD58446.1"/>
    </source>
</evidence>
<evidence type="ECO:0000259" key="1">
    <source>
        <dbReference type="Pfam" id="PF01695"/>
    </source>
</evidence>
<dbReference type="GO" id="GO:0005524">
    <property type="term" value="F:ATP binding"/>
    <property type="evidence" value="ECO:0007669"/>
    <property type="project" value="InterPro"/>
</dbReference>
<protein>
    <recommendedName>
        <fullName evidence="1">IstB-like ATP-binding domain-containing protein</fullName>
    </recommendedName>
</protein>
<sequence length="280" mass="32446">MSDSLNKPMPVLCPVCQKEYPIIQIKHPITGEDRWVICACQCDIDKLDREKQEQENYLKKKRIQHALRLSSSLEDIRAMTFENLKMRNGYQSSVDEVKDAVLHFDERGKQGLFLFGETGNGKSHITAAGANALIERGYSVVFMTEKDLLNRFNSTKNFNNKESFFEIMDACVTADLLVWDDFMSSQKLSLEEKDWIFQIINGRERGNRPIWATSNLTPQEFESDEIVYKLDDKGRTWWRIIGNMNCIYNRATNYRKARAMAKVLGISIDEYERKQADGSQ</sequence>
<accession>A0A235FAU4</accession>
<dbReference type="GO" id="GO:0006260">
    <property type="term" value="P:DNA replication"/>
    <property type="evidence" value="ECO:0007669"/>
    <property type="project" value="TreeGrafter"/>
</dbReference>
<keyword evidence="3" id="KW-1185">Reference proteome</keyword>
<dbReference type="Proteomes" id="UP000215059">
    <property type="component" value="Unassembled WGS sequence"/>
</dbReference>
<dbReference type="Gene3D" id="3.40.50.300">
    <property type="entry name" value="P-loop containing nucleotide triphosphate hydrolases"/>
    <property type="match status" value="1"/>
</dbReference>